<organism evidence="1">
    <name type="scientific">Sesamum latifolium</name>
    <dbReference type="NCBI Taxonomy" id="2727402"/>
    <lineage>
        <taxon>Eukaryota</taxon>
        <taxon>Viridiplantae</taxon>
        <taxon>Streptophyta</taxon>
        <taxon>Embryophyta</taxon>
        <taxon>Tracheophyta</taxon>
        <taxon>Spermatophyta</taxon>
        <taxon>Magnoliopsida</taxon>
        <taxon>eudicotyledons</taxon>
        <taxon>Gunneridae</taxon>
        <taxon>Pentapetalae</taxon>
        <taxon>asterids</taxon>
        <taxon>lamiids</taxon>
        <taxon>Lamiales</taxon>
        <taxon>Pedaliaceae</taxon>
        <taxon>Sesamum</taxon>
    </lineage>
</organism>
<comment type="caution">
    <text evidence="1">The sequence shown here is derived from an EMBL/GenBank/DDBJ whole genome shotgun (WGS) entry which is preliminary data.</text>
</comment>
<dbReference type="EMBL" id="JACGWN010000003">
    <property type="protein sequence ID" value="KAL0455845.1"/>
    <property type="molecule type" value="Genomic_DNA"/>
</dbReference>
<dbReference type="AlphaFoldDB" id="A0AAW2XP77"/>
<protein>
    <submittedName>
        <fullName evidence="1">Uncharacterized protein</fullName>
    </submittedName>
</protein>
<sequence>MRKQEKMERALEMWSYQKTVEHTTREWCDQGACTTGRLLQPPDHSCLFAIITATP</sequence>
<accession>A0AAW2XP77</accession>
<gene>
    <name evidence="1" type="ORF">Slati_0923700</name>
</gene>
<proteinExistence type="predicted"/>
<name>A0AAW2XP77_9LAMI</name>
<reference evidence="1" key="2">
    <citation type="journal article" date="2024" name="Plant">
        <title>Genomic evolution and insights into agronomic trait innovations of Sesamum species.</title>
        <authorList>
            <person name="Miao H."/>
            <person name="Wang L."/>
            <person name="Qu L."/>
            <person name="Liu H."/>
            <person name="Sun Y."/>
            <person name="Le M."/>
            <person name="Wang Q."/>
            <person name="Wei S."/>
            <person name="Zheng Y."/>
            <person name="Lin W."/>
            <person name="Duan Y."/>
            <person name="Cao H."/>
            <person name="Xiong S."/>
            <person name="Wang X."/>
            <person name="Wei L."/>
            <person name="Li C."/>
            <person name="Ma Q."/>
            <person name="Ju M."/>
            <person name="Zhao R."/>
            <person name="Li G."/>
            <person name="Mu C."/>
            <person name="Tian Q."/>
            <person name="Mei H."/>
            <person name="Zhang T."/>
            <person name="Gao T."/>
            <person name="Zhang H."/>
        </authorList>
    </citation>
    <scope>NUCLEOTIDE SEQUENCE</scope>
    <source>
        <strain evidence="1">KEN1</strain>
    </source>
</reference>
<evidence type="ECO:0000313" key="1">
    <source>
        <dbReference type="EMBL" id="KAL0455845.1"/>
    </source>
</evidence>
<reference evidence="1" key="1">
    <citation type="submission" date="2020-06" db="EMBL/GenBank/DDBJ databases">
        <authorList>
            <person name="Li T."/>
            <person name="Hu X."/>
            <person name="Zhang T."/>
            <person name="Song X."/>
            <person name="Zhang H."/>
            <person name="Dai N."/>
            <person name="Sheng W."/>
            <person name="Hou X."/>
            <person name="Wei L."/>
        </authorList>
    </citation>
    <scope>NUCLEOTIDE SEQUENCE</scope>
    <source>
        <strain evidence="1">KEN1</strain>
        <tissue evidence="1">Leaf</tissue>
    </source>
</reference>